<reference evidence="7" key="2">
    <citation type="journal article" date="2021" name="PeerJ">
        <title>Extensive microbial diversity within the chicken gut microbiome revealed by metagenomics and culture.</title>
        <authorList>
            <person name="Gilroy R."/>
            <person name="Ravi A."/>
            <person name="Getino M."/>
            <person name="Pursley I."/>
            <person name="Horton D.L."/>
            <person name="Alikhan N.F."/>
            <person name="Baker D."/>
            <person name="Gharbi K."/>
            <person name="Hall N."/>
            <person name="Watson M."/>
            <person name="Adriaenssens E.M."/>
            <person name="Foster-Nyarko E."/>
            <person name="Jarju S."/>
            <person name="Secka A."/>
            <person name="Antonio M."/>
            <person name="Oren A."/>
            <person name="Chaudhuri R.R."/>
            <person name="La Ragione R."/>
            <person name="Hildebrand F."/>
            <person name="Pallen M.J."/>
        </authorList>
    </citation>
    <scope>NUCLEOTIDE SEQUENCE</scope>
    <source>
        <strain evidence="7">ChiSjej4B22-8148</strain>
    </source>
</reference>
<dbReference type="AlphaFoldDB" id="A0A9D1DAF2"/>
<proteinExistence type="inferred from homology"/>
<feature type="chain" id="PRO_5038584120" evidence="5">
    <location>
        <begin position="28"/>
        <end position="511"/>
    </location>
</feature>
<evidence type="ECO:0000256" key="1">
    <source>
        <dbReference type="ARBA" id="ARBA00004196"/>
    </source>
</evidence>
<dbReference type="GO" id="GO:1904680">
    <property type="term" value="F:peptide transmembrane transporter activity"/>
    <property type="evidence" value="ECO:0007669"/>
    <property type="project" value="TreeGrafter"/>
</dbReference>
<dbReference type="PANTHER" id="PTHR30290:SF10">
    <property type="entry name" value="PERIPLASMIC OLIGOPEPTIDE-BINDING PROTEIN-RELATED"/>
    <property type="match status" value="1"/>
</dbReference>
<evidence type="ECO:0000256" key="2">
    <source>
        <dbReference type="ARBA" id="ARBA00005695"/>
    </source>
</evidence>
<evidence type="ECO:0000256" key="3">
    <source>
        <dbReference type="ARBA" id="ARBA00022448"/>
    </source>
</evidence>
<dbReference type="InterPro" id="IPR000914">
    <property type="entry name" value="SBP_5_dom"/>
</dbReference>
<dbReference type="Pfam" id="PF00496">
    <property type="entry name" value="SBP_bac_5"/>
    <property type="match status" value="1"/>
</dbReference>
<sequence length="511" mass="56190">MNKLMKKVIAAMLGGIMTVCSCIGAAAAEERTINIAYTAIPDALIQRLHPPGVPESIAYAQISDTLIVKNSEGEYEPRLAESWEINDDSTEFTFHLRQDVTWSDGEPLTAEDVVFTMNMLKEASGFTVVTGDLDTAEAVDDYTVNMTLTRPNVVFMSTLATPMYGSIMPAHGDEQWGENYGTSVDTTLSCGPYVLTDWQPNVSLTFEANPDYYLGAPSISEVVYHEMQDTNAAVVALQTGELDVWFNPITGTAYSTLSTADNIAIEEYVSGRNEAVYMYTQDGIFSDVRMRQAVAYAINPEEALAVGSDGLGELISYPGDIGTEMTGNPDYDSEYAYSYDLDKAKELVAECGMEGADVTVKCYNTEPYATLGVWLQGVLVNMGLNATVEPMERAAFLEEMQNGQVEIMPLSWVGQTYDLDEVMGGAVYSANAGSSNYSFYSDPDMDALVEESRAASDPEERQEIYTQIIDKFLQDVPFVPLYAVTFAIPHTTDIVCNNAKSYSMYDYQWAE</sequence>
<dbReference type="InterPro" id="IPR039424">
    <property type="entry name" value="SBP_5"/>
</dbReference>
<evidence type="ECO:0000313" key="8">
    <source>
        <dbReference type="Proteomes" id="UP000886757"/>
    </source>
</evidence>
<protein>
    <submittedName>
        <fullName evidence="7">ABC transporter substrate-binding protein</fullName>
    </submittedName>
</protein>
<dbReference type="Gene3D" id="3.40.190.10">
    <property type="entry name" value="Periplasmic binding protein-like II"/>
    <property type="match status" value="1"/>
</dbReference>
<keyword evidence="3" id="KW-0813">Transport</keyword>
<dbReference type="InterPro" id="IPR030678">
    <property type="entry name" value="Peptide/Ni-bd"/>
</dbReference>
<comment type="similarity">
    <text evidence="2">Belongs to the bacterial solute-binding protein 5 family.</text>
</comment>
<evidence type="ECO:0000256" key="4">
    <source>
        <dbReference type="ARBA" id="ARBA00022729"/>
    </source>
</evidence>
<dbReference type="Gene3D" id="3.10.105.10">
    <property type="entry name" value="Dipeptide-binding Protein, Domain 3"/>
    <property type="match status" value="1"/>
</dbReference>
<dbReference type="GO" id="GO:0042597">
    <property type="term" value="C:periplasmic space"/>
    <property type="evidence" value="ECO:0007669"/>
    <property type="project" value="UniProtKB-ARBA"/>
</dbReference>
<comment type="caution">
    <text evidence="7">The sequence shown here is derived from an EMBL/GenBank/DDBJ whole genome shotgun (WGS) entry which is preliminary data.</text>
</comment>
<gene>
    <name evidence="7" type="ORF">IAB31_13280</name>
</gene>
<evidence type="ECO:0000256" key="5">
    <source>
        <dbReference type="SAM" id="SignalP"/>
    </source>
</evidence>
<feature type="domain" description="Solute-binding protein family 5" evidence="6">
    <location>
        <begin position="74"/>
        <end position="433"/>
    </location>
</feature>
<dbReference type="GO" id="GO:0043190">
    <property type="term" value="C:ATP-binding cassette (ABC) transporter complex"/>
    <property type="evidence" value="ECO:0007669"/>
    <property type="project" value="InterPro"/>
</dbReference>
<dbReference type="PANTHER" id="PTHR30290">
    <property type="entry name" value="PERIPLASMIC BINDING COMPONENT OF ABC TRANSPORTER"/>
    <property type="match status" value="1"/>
</dbReference>
<keyword evidence="4 5" id="KW-0732">Signal</keyword>
<dbReference type="PROSITE" id="PS51257">
    <property type="entry name" value="PROKAR_LIPOPROTEIN"/>
    <property type="match status" value="1"/>
</dbReference>
<feature type="signal peptide" evidence="5">
    <location>
        <begin position="1"/>
        <end position="27"/>
    </location>
</feature>
<dbReference type="GO" id="GO:0015833">
    <property type="term" value="P:peptide transport"/>
    <property type="evidence" value="ECO:0007669"/>
    <property type="project" value="TreeGrafter"/>
</dbReference>
<dbReference type="GO" id="GO:0030313">
    <property type="term" value="C:cell envelope"/>
    <property type="evidence" value="ECO:0007669"/>
    <property type="project" value="UniProtKB-SubCell"/>
</dbReference>
<organism evidence="7 8">
    <name type="scientific">Candidatus Choladousia intestinavium</name>
    <dbReference type="NCBI Taxonomy" id="2840727"/>
    <lineage>
        <taxon>Bacteria</taxon>
        <taxon>Bacillati</taxon>
        <taxon>Bacillota</taxon>
        <taxon>Clostridia</taxon>
        <taxon>Lachnospirales</taxon>
        <taxon>Lachnospiraceae</taxon>
        <taxon>Lachnospiraceae incertae sedis</taxon>
        <taxon>Candidatus Choladousia</taxon>
    </lineage>
</organism>
<name>A0A9D1DAF2_9FIRM</name>
<dbReference type="EMBL" id="DVGK01000156">
    <property type="protein sequence ID" value="HIR14881.1"/>
    <property type="molecule type" value="Genomic_DNA"/>
</dbReference>
<comment type="subcellular location">
    <subcellularLocation>
        <location evidence="1">Cell envelope</location>
    </subcellularLocation>
</comment>
<evidence type="ECO:0000313" key="7">
    <source>
        <dbReference type="EMBL" id="HIR14881.1"/>
    </source>
</evidence>
<dbReference type="Proteomes" id="UP000886757">
    <property type="component" value="Unassembled WGS sequence"/>
</dbReference>
<accession>A0A9D1DAF2</accession>
<evidence type="ECO:0000259" key="6">
    <source>
        <dbReference type="Pfam" id="PF00496"/>
    </source>
</evidence>
<dbReference type="CDD" id="cd00995">
    <property type="entry name" value="PBP2_NikA_DppA_OppA_like"/>
    <property type="match status" value="1"/>
</dbReference>
<reference evidence="7" key="1">
    <citation type="submission" date="2020-10" db="EMBL/GenBank/DDBJ databases">
        <authorList>
            <person name="Gilroy R."/>
        </authorList>
    </citation>
    <scope>NUCLEOTIDE SEQUENCE</scope>
    <source>
        <strain evidence="7">ChiSjej4B22-8148</strain>
    </source>
</reference>
<dbReference type="PIRSF" id="PIRSF002741">
    <property type="entry name" value="MppA"/>
    <property type="match status" value="1"/>
</dbReference>
<dbReference type="SUPFAM" id="SSF53850">
    <property type="entry name" value="Periplasmic binding protein-like II"/>
    <property type="match status" value="1"/>
</dbReference>